<dbReference type="AlphaFoldDB" id="A0A250VL94"/>
<evidence type="ECO:0000313" key="3">
    <source>
        <dbReference type="Proteomes" id="UP000217446"/>
    </source>
</evidence>
<dbReference type="EMBL" id="BDQI01000016">
    <property type="protein sequence ID" value="GAX54935.1"/>
    <property type="molecule type" value="Genomic_DNA"/>
</dbReference>
<gene>
    <name evidence="2" type="ORF">SO3561_06488</name>
</gene>
<proteinExistence type="predicted"/>
<evidence type="ECO:0000313" key="2">
    <source>
        <dbReference type="EMBL" id="GAX54935.1"/>
    </source>
</evidence>
<evidence type="ECO:0000256" key="1">
    <source>
        <dbReference type="SAM" id="MobiDB-lite"/>
    </source>
</evidence>
<keyword evidence="3" id="KW-1185">Reference proteome</keyword>
<accession>A0A250VL94</accession>
<comment type="caution">
    <text evidence="2">The sequence shown here is derived from an EMBL/GenBank/DDBJ whole genome shotgun (WGS) entry which is preliminary data.</text>
</comment>
<protein>
    <submittedName>
        <fullName evidence="2">Uncharacterized protein</fullName>
    </submittedName>
</protein>
<sequence>MPYAPPAPLIEANLHPGRVLLLGVPPNQPMCIPHELSYTLGPPAHPRVPHRRLRRRRTALQHPFRRAPGRMAADR</sequence>
<dbReference type="Proteomes" id="UP000217446">
    <property type="component" value="Unassembled WGS sequence"/>
</dbReference>
<feature type="compositionally biased region" description="Basic residues" evidence="1">
    <location>
        <begin position="56"/>
        <end position="68"/>
    </location>
</feature>
<feature type="region of interest" description="Disordered" evidence="1">
    <location>
        <begin position="56"/>
        <end position="75"/>
    </location>
</feature>
<organism evidence="2 3">
    <name type="scientific">Streptomyces olivochromogenes</name>
    <dbReference type="NCBI Taxonomy" id="1963"/>
    <lineage>
        <taxon>Bacteria</taxon>
        <taxon>Bacillati</taxon>
        <taxon>Actinomycetota</taxon>
        <taxon>Actinomycetes</taxon>
        <taxon>Kitasatosporales</taxon>
        <taxon>Streptomycetaceae</taxon>
        <taxon>Streptomyces</taxon>
    </lineage>
</organism>
<reference evidence="3" key="1">
    <citation type="submission" date="2017-05" db="EMBL/GenBank/DDBJ databases">
        <title>Streptomyces olivochromogenes NBRC 3561 whole genome shotgun sequence.</title>
        <authorList>
            <person name="Dohra H."/>
            <person name="Kodani S."/>
        </authorList>
    </citation>
    <scope>NUCLEOTIDE SEQUENCE [LARGE SCALE GENOMIC DNA]</scope>
    <source>
        <strain evidence="3">NBRC 3561</strain>
    </source>
</reference>
<name>A0A250VL94_STROL</name>